<evidence type="ECO:0000256" key="3">
    <source>
        <dbReference type="ARBA" id="ARBA00007742"/>
    </source>
</evidence>
<feature type="transmembrane region" description="Helical" evidence="13">
    <location>
        <begin position="184"/>
        <end position="202"/>
    </location>
</feature>
<evidence type="ECO:0000256" key="13">
    <source>
        <dbReference type="SAM" id="Phobius"/>
    </source>
</evidence>
<keyword evidence="4" id="KW-0444">Lipid biosynthesis</keyword>
<dbReference type="GO" id="GO:0016627">
    <property type="term" value="F:oxidoreductase activity, acting on the CH-CH group of donors"/>
    <property type="evidence" value="ECO:0007669"/>
    <property type="project" value="InterPro"/>
</dbReference>
<dbReference type="Proteomes" id="UP001318040">
    <property type="component" value="Chromosome 44"/>
</dbReference>
<dbReference type="PANTHER" id="PTHR10556:SF28">
    <property type="entry name" value="VERY-LONG-CHAIN ENOYL-COA REDUCTASE"/>
    <property type="match status" value="1"/>
</dbReference>
<evidence type="ECO:0000256" key="7">
    <source>
        <dbReference type="ARBA" id="ARBA00022989"/>
    </source>
</evidence>
<evidence type="ECO:0000259" key="15">
    <source>
        <dbReference type="Pfam" id="PF21696"/>
    </source>
</evidence>
<feature type="transmembrane region" description="Helical" evidence="13">
    <location>
        <begin position="143"/>
        <end position="163"/>
    </location>
</feature>
<evidence type="ECO:0000256" key="12">
    <source>
        <dbReference type="ARBA" id="ARBA00079977"/>
    </source>
</evidence>
<keyword evidence="10 13" id="KW-0472">Membrane</keyword>
<evidence type="ECO:0000256" key="1">
    <source>
        <dbReference type="ARBA" id="ARBA00004141"/>
    </source>
</evidence>
<organism evidence="16 17">
    <name type="scientific">Petromyzon marinus</name>
    <name type="common">Sea lamprey</name>
    <dbReference type="NCBI Taxonomy" id="7757"/>
    <lineage>
        <taxon>Eukaryota</taxon>
        <taxon>Metazoa</taxon>
        <taxon>Chordata</taxon>
        <taxon>Craniata</taxon>
        <taxon>Vertebrata</taxon>
        <taxon>Cyclostomata</taxon>
        <taxon>Hyperoartia</taxon>
        <taxon>Petromyzontiformes</taxon>
        <taxon>Petromyzontidae</taxon>
        <taxon>Petromyzon</taxon>
    </lineage>
</organism>
<evidence type="ECO:0000256" key="10">
    <source>
        <dbReference type="ARBA" id="ARBA00023136"/>
    </source>
</evidence>
<proteinExistence type="inferred from homology"/>
<keyword evidence="5 13" id="KW-0812">Transmembrane</keyword>
<comment type="similarity">
    <text evidence="3">Belongs to the steroid 5-alpha reductase family.</text>
</comment>
<dbReference type="GO" id="GO:0042761">
    <property type="term" value="P:very long-chain fatty acid biosynthetic process"/>
    <property type="evidence" value="ECO:0007669"/>
    <property type="project" value="TreeGrafter"/>
</dbReference>
<evidence type="ECO:0000256" key="6">
    <source>
        <dbReference type="ARBA" id="ARBA00022824"/>
    </source>
</evidence>
<evidence type="ECO:0000256" key="11">
    <source>
        <dbReference type="ARBA" id="ARBA00070012"/>
    </source>
</evidence>
<dbReference type="Gene3D" id="3.10.20.90">
    <property type="entry name" value="Phosphatidylinositol 3-kinase Catalytic Subunit, Chain A, domain 1"/>
    <property type="match status" value="1"/>
</dbReference>
<evidence type="ECO:0000313" key="17">
    <source>
        <dbReference type="RefSeq" id="XP_032826576.1"/>
    </source>
</evidence>
<dbReference type="AlphaFoldDB" id="A0AAJ7U0V3"/>
<reference evidence="17" key="1">
    <citation type="submission" date="2025-08" db="UniProtKB">
        <authorList>
            <consortium name="RefSeq"/>
        </authorList>
    </citation>
    <scope>IDENTIFICATION</scope>
    <source>
        <tissue evidence="17">Sperm</tissue>
    </source>
</reference>
<keyword evidence="9" id="KW-0443">Lipid metabolism</keyword>
<evidence type="ECO:0000313" key="16">
    <source>
        <dbReference type="Proteomes" id="UP001318040"/>
    </source>
</evidence>
<accession>A0AAJ7U0V3</accession>
<feature type="domain" description="3-oxo-5-alpha-steroid 4-dehydrogenase C-terminal" evidence="14">
    <location>
        <begin position="172"/>
        <end position="282"/>
    </location>
</feature>
<sequence length="334" mass="38788">MMDKTKKASRGKKVSRATFFEVEIKDGLSKDQLCFMDKVEPTVTVAELKAMFQKSYPGMYPSRQCFKVDPKGKAVRDEDVLKSLPVGTTATFYFYDLGPQVNWTTVFFIKYLSILGVYFLFYIRTPFLYPSESDFTLSAHRVVHLAFVCHTFHYVKCLLEAIFVHQIASRGTMPLRNMIKNYSYYMLFTLWMAFYINHPLYTPPSNKQMGVGLMCFIVCEIGNYFIHVTLRDQQSSVYRLRQYPMPTMNPFTWPFVFISCPNYTYEIGAWFGFSIMTQTVAGETSLSRACVRAYPKLPRHTLCNYFLVQTKKRGGSFGVFLCSKEFTHEIMTEI</sequence>
<evidence type="ECO:0000256" key="8">
    <source>
        <dbReference type="ARBA" id="ARBA00023002"/>
    </source>
</evidence>
<dbReference type="GO" id="GO:0005783">
    <property type="term" value="C:endoplasmic reticulum"/>
    <property type="evidence" value="ECO:0007669"/>
    <property type="project" value="UniProtKB-SubCell"/>
</dbReference>
<evidence type="ECO:0000256" key="5">
    <source>
        <dbReference type="ARBA" id="ARBA00022692"/>
    </source>
</evidence>
<keyword evidence="8" id="KW-0560">Oxidoreductase</keyword>
<dbReference type="PROSITE" id="PS50244">
    <property type="entry name" value="S5A_REDUCTASE"/>
    <property type="match status" value="1"/>
</dbReference>
<evidence type="ECO:0000256" key="4">
    <source>
        <dbReference type="ARBA" id="ARBA00022516"/>
    </source>
</evidence>
<evidence type="ECO:0000259" key="14">
    <source>
        <dbReference type="Pfam" id="PF02544"/>
    </source>
</evidence>
<evidence type="ECO:0000256" key="9">
    <source>
        <dbReference type="ARBA" id="ARBA00023098"/>
    </source>
</evidence>
<dbReference type="KEGG" id="pmrn:116951879"/>
<dbReference type="PANTHER" id="PTHR10556">
    <property type="entry name" value="3-OXO-5-ALPHA-STEROID 4-DEHYDROGENASE"/>
    <property type="match status" value="1"/>
</dbReference>
<comment type="subcellular location">
    <subcellularLocation>
        <location evidence="2">Endoplasmic reticulum</location>
    </subcellularLocation>
    <subcellularLocation>
        <location evidence="1">Membrane</location>
        <topology evidence="1">Multi-pass membrane protein</topology>
    </subcellularLocation>
</comment>
<protein>
    <recommendedName>
        <fullName evidence="11">Trans-2,3-enoyl-CoA reductase-like</fullName>
    </recommendedName>
    <alternativeName>
        <fullName evidence="12">Steroid 5-alpha-reductase 2-like 2 protein</fullName>
    </alternativeName>
</protein>
<dbReference type="RefSeq" id="XP_032826576.1">
    <property type="nucleotide sequence ID" value="XM_032970685.1"/>
</dbReference>
<dbReference type="Pfam" id="PF02544">
    <property type="entry name" value="Steroid_dh"/>
    <property type="match status" value="1"/>
</dbReference>
<dbReference type="InterPro" id="IPR039357">
    <property type="entry name" value="SRD5A/TECR"/>
</dbReference>
<keyword evidence="7 13" id="KW-1133">Transmembrane helix</keyword>
<gene>
    <name evidence="17" type="primary">LOC116951879</name>
</gene>
<dbReference type="GO" id="GO:0016020">
    <property type="term" value="C:membrane"/>
    <property type="evidence" value="ECO:0007669"/>
    <property type="project" value="UniProtKB-SubCell"/>
</dbReference>
<dbReference type="FunFam" id="3.10.20.90:FF:000131">
    <property type="entry name" value="trans-2,3-enoyl-CoA reductase-like"/>
    <property type="match status" value="1"/>
</dbReference>
<dbReference type="Pfam" id="PF21696">
    <property type="entry name" value="TECR_N"/>
    <property type="match status" value="1"/>
</dbReference>
<dbReference type="InterPro" id="IPR049127">
    <property type="entry name" value="TECR-like_N"/>
</dbReference>
<name>A0AAJ7U0V3_PETMA</name>
<feature type="transmembrane region" description="Helical" evidence="13">
    <location>
        <begin position="101"/>
        <end position="123"/>
    </location>
</feature>
<feature type="domain" description="TECR-like N-terminal" evidence="15">
    <location>
        <begin position="20"/>
        <end position="96"/>
    </location>
</feature>
<keyword evidence="16" id="KW-1185">Reference proteome</keyword>
<dbReference type="InterPro" id="IPR001104">
    <property type="entry name" value="3-oxo-5_a-steroid_4-DH_C"/>
</dbReference>
<keyword evidence="6" id="KW-0256">Endoplasmic reticulum</keyword>
<evidence type="ECO:0000256" key="2">
    <source>
        <dbReference type="ARBA" id="ARBA00004240"/>
    </source>
</evidence>
<feature type="transmembrane region" description="Helical" evidence="13">
    <location>
        <begin position="208"/>
        <end position="226"/>
    </location>
</feature>